<dbReference type="Gene3D" id="3.40.30.10">
    <property type="entry name" value="Glutaredoxin"/>
    <property type="match status" value="1"/>
</dbReference>
<evidence type="ECO:0000259" key="4">
    <source>
        <dbReference type="PROSITE" id="PS51352"/>
    </source>
</evidence>
<name>A0ABU1K3K1_9FLAO</name>
<evidence type="ECO:0000313" key="5">
    <source>
        <dbReference type="EMBL" id="MDR6300181.1"/>
    </source>
</evidence>
<dbReference type="CDD" id="cd02968">
    <property type="entry name" value="SCO"/>
    <property type="match status" value="1"/>
</dbReference>
<dbReference type="PANTHER" id="PTHR12151">
    <property type="entry name" value="ELECTRON TRANSPORT PROTIN SCO1/SENC FAMILY MEMBER"/>
    <property type="match status" value="1"/>
</dbReference>
<dbReference type="InterPro" id="IPR013766">
    <property type="entry name" value="Thioredoxin_domain"/>
</dbReference>
<evidence type="ECO:0000256" key="2">
    <source>
        <dbReference type="ARBA" id="ARBA00023008"/>
    </source>
</evidence>
<dbReference type="Proteomes" id="UP001257659">
    <property type="component" value="Unassembled WGS sequence"/>
</dbReference>
<dbReference type="InterPro" id="IPR036249">
    <property type="entry name" value="Thioredoxin-like_sf"/>
</dbReference>
<organism evidence="5 6">
    <name type="scientific">Mesonia maritima</name>
    <dbReference type="NCBI Taxonomy" id="1793873"/>
    <lineage>
        <taxon>Bacteria</taxon>
        <taxon>Pseudomonadati</taxon>
        <taxon>Bacteroidota</taxon>
        <taxon>Flavobacteriia</taxon>
        <taxon>Flavobacteriales</taxon>
        <taxon>Flavobacteriaceae</taxon>
        <taxon>Mesonia</taxon>
    </lineage>
</organism>
<dbReference type="PANTHER" id="PTHR12151:SF25">
    <property type="entry name" value="LINALOOL DEHYDRATASE_ISOMERASE DOMAIN-CONTAINING PROTEIN"/>
    <property type="match status" value="1"/>
</dbReference>
<comment type="similarity">
    <text evidence="1">Belongs to the SCO1/2 family.</text>
</comment>
<dbReference type="RefSeq" id="WP_309727083.1">
    <property type="nucleotide sequence ID" value="NZ_JAVDQA010000001.1"/>
</dbReference>
<accession>A0ABU1K3K1</accession>
<reference evidence="5 6" key="1">
    <citation type="submission" date="2023-07" db="EMBL/GenBank/DDBJ databases">
        <title>Genomic Encyclopedia of Type Strains, Phase IV (KMG-IV): sequencing the most valuable type-strain genomes for metagenomic binning, comparative biology and taxonomic classification.</title>
        <authorList>
            <person name="Goeker M."/>
        </authorList>
    </citation>
    <scope>NUCLEOTIDE SEQUENCE [LARGE SCALE GENOMIC DNA]</scope>
    <source>
        <strain evidence="5 6">DSM 102814</strain>
    </source>
</reference>
<keyword evidence="2" id="KW-0186">Copper</keyword>
<keyword evidence="3" id="KW-0472">Membrane</keyword>
<dbReference type="EMBL" id="JAVDQA010000001">
    <property type="protein sequence ID" value="MDR6300181.1"/>
    <property type="molecule type" value="Genomic_DNA"/>
</dbReference>
<evidence type="ECO:0000256" key="3">
    <source>
        <dbReference type="SAM" id="Phobius"/>
    </source>
</evidence>
<dbReference type="Pfam" id="PF02630">
    <property type="entry name" value="SCO1-SenC"/>
    <property type="match status" value="1"/>
</dbReference>
<feature type="domain" description="Thioredoxin" evidence="4">
    <location>
        <begin position="59"/>
        <end position="233"/>
    </location>
</feature>
<protein>
    <submittedName>
        <fullName evidence="5">Protein SCO1/2</fullName>
    </submittedName>
</protein>
<proteinExistence type="inferred from homology"/>
<dbReference type="InterPro" id="IPR003782">
    <property type="entry name" value="SCO1/SenC"/>
</dbReference>
<comment type="caution">
    <text evidence="5">The sequence shown here is derived from an EMBL/GenBank/DDBJ whole genome shotgun (WGS) entry which is preliminary data.</text>
</comment>
<dbReference type="PROSITE" id="PS51352">
    <property type="entry name" value="THIOREDOXIN_2"/>
    <property type="match status" value="1"/>
</dbReference>
<dbReference type="SUPFAM" id="SSF52833">
    <property type="entry name" value="Thioredoxin-like"/>
    <property type="match status" value="1"/>
</dbReference>
<keyword evidence="6" id="KW-1185">Reference proteome</keyword>
<feature type="transmembrane region" description="Helical" evidence="3">
    <location>
        <begin position="7"/>
        <end position="26"/>
    </location>
</feature>
<gene>
    <name evidence="5" type="ORF">GGR31_000797</name>
</gene>
<keyword evidence="3" id="KW-1133">Transmembrane helix</keyword>
<evidence type="ECO:0000256" key="1">
    <source>
        <dbReference type="ARBA" id="ARBA00010996"/>
    </source>
</evidence>
<keyword evidence="3" id="KW-0812">Transmembrane</keyword>
<sequence length="233" mass="26902">MKRKYSYIGLGIIILVFGIIVIPKIVERFANNDVVENDRLSEKETTLNTEDELSYIIINGEPKKVPSFKFVDQHNDTITNESYKGRVYVAEFFFTTCPTICPKMNENMSDIQQVFKGNTNFGIASFSINPSYDTPEILKEYAEKYNITNPHWHLLTGNQDEIFELANNGFNFYVASNLKVEGNFQHSGYFALVDQEGFIRSRKDQFGNPIIFYNGLEDDDLKMLKEDIKKLLK</sequence>
<evidence type="ECO:0000313" key="6">
    <source>
        <dbReference type="Proteomes" id="UP001257659"/>
    </source>
</evidence>